<dbReference type="KEGG" id="sjv:SJAV_07600"/>
<protein>
    <submittedName>
        <fullName evidence="1">Uncharacterized protein</fullName>
    </submittedName>
</protein>
<sequence length="120" mass="14443">MQVIEKEKFYENPKFYGYCPVKMGERVLIHPDHTIRICSSLLSSPYHIANYDDKKITWEEYQNETYRHKLNEYTPCTNQVKLYSDKYVPLCFSFRPDQDEPVWNTLIKEGRLQNGWLLKS</sequence>
<dbReference type="EMBL" id="AP031322">
    <property type="protein sequence ID" value="BFH72816.1"/>
    <property type="molecule type" value="Genomic_DNA"/>
</dbReference>
<reference evidence="1" key="1">
    <citation type="submission" date="2024-03" db="EMBL/GenBank/DDBJ databases">
        <title>Complete genome sequence of Sulfurisphaera javensis strain KD-1.</title>
        <authorList>
            <person name="Sakai H."/>
            <person name="Nur N."/>
            <person name="Suwanto A."/>
            <person name="Kurosawa N."/>
        </authorList>
    </citation>
    <scope>NUCLEOTIDE SEQUENCE</scope>
    <source>
        <strain evidence="1">KD-1</strain>
    </source>
</reference>
<evidence type="ECO:0000313" key="1">
    <source>
        <dbReference type="EMBL" id="BFH72816.1"/>
    </source>
</evidence>
<gene>
    <name evidence="1" type="ORF">SJAV_07600</name>
</gene>
<name>A0AAT9GQA3_9CREN</name>
<dbReference type="GeneID" id="92353693"/>
<dbReference type="AlphaFoldDB" id="A0AAT9GQA3"/>
<dbReference type="RefSeq" id="WP_369611013.1">
    <property type="nucleotide sequence ID" value="NZ_AP031322.1"/>
</dbReference>
<organism evidence="1">
    <name type="scientific">Sulfurisphaera javensis</name>
    <dbReference type="NCBI Taxonomy" id="2049879"/>
    <lineage>
        <taxon>Archaea</taxon>
        <taxon>Thermoproteota</taxon>
        <taxon>Thermoprotei</taxon>
        <taxon>Sulfolobales</taxon>
        <taxon>Sulfolobaceae</taxon>
        <taxon>Sulfurisphaera</taxon>
    </lineage>
</organism>
<accession>A0AAT9GQA3</accession>
<proteinExistence type="predicted"/>